<gene>
    <name evidence="2" type="ORF">HDG40_000346</name>
</gene>
<dbReference type="SMART" id="SM00320">
    <property type="entry name" value="WD40"/>
    <property type="match status" value="6"/>
</dbReference>
<dbReference type="SUPFAM" id="SSF63829">
    <property type="entry name" value="Calcium-dependent phosphotriesterase"/>
    <property type="match status" value="1"/>
</dbReference>
<dbReference type="InterPro" id="IPR001680">
    <property type="entry name" value="WD40_rpt"/>
</dbReference>
<evidence type="ECO:0000259" key="1">
    <source>
        <dbReference type="Pfam" id="PF12894"/>
    </source>
</evidence>
<dbReference type="EMBL" id="JACHDD010000001">
    <property type="protein sequence ID" value="MBB5422205.1"/>
    <property type="molecule type" value="Genomic_DNA"/>
</dbReference>
<reference evidence="2 3" key="1">
    <citation type="submission" date="2020-08" db="EMBL/GenBank/DDBJ databases">
        <title>Genomic Encyclopedia of Type Strains, Phase IV (KMG-V): Genome sequencing to study the core and pangenomes of soil and plant-associated prokaryotes.</title>
        <authorList>
            <person name="Whitman W."/>
        </authorList>
    </citation>
    <scope>NUCLEOTIDE SEQUENCE [LARGE SCALE GENOMIC DNA]</scope>
    <source>
        <strain evidence="2 3">JPY158</strain>
    </source>
</reference>
<evidence type="ECO:0000313" key="3">
    <source>
        <dbReference type="Proteomes" id="UP000592780"/>
    </source>
</evidence>
<dbReference type="InterPro" id="IPR011659">
    <property type="entry name" value="WD40"/>
</dbReference>
<dbReference type="InterPro" id="IPR024977">
    <property type="entry name" value="Apc4-like_WD40_dom"/>
</dbReference>
<dbReference type="Gene3D" id="2.130.10.10">
    <property type="entry name" value="YVTN repeat-like/Quinoprotein amine dehydrogenase"/>
    <property type="match status" value="2"/>
</dbReference>
<protein>
    <submittedName>
        <fullName evidence="2">WD40 repeat protein</fullName>
    </submittedName>
</protein>
<organism evidence="2 3">
    <name type="scientific">Paraburkholderia atlantica</name>
    <dbReference type="NCBI Taxonomy" id="2654982"/>
    <lineage>
        <taxon>Bacteria</taxon>
        <taxon>Pseudomonadati</taxon>
        <taxon>Pseudomonadota</taxon>
        <taxon>Betaproteobacteria</taxon>
        <taxon>Burkholderiales</taxon>
        <taxon>Burkholderiaceae</taxon>
        <taxon>Paraburkholderia</taxon>
    </lineage>
</organism>
<dbReference type="InterPro" id="IPR015943">
    <property type="entry name" value="WD40/YVTN_repeat-like_dom_sf"/>
</dbReference>
<keyword evidence="3" id="KW-1185">Reference proteome</keyword>
<dbReference type="PANTHER" id="PTHR19879:SF9">
    <property type="entry name" value="TRANSCRIPTION INITIATION FACTOR TFIID SUBUNIT 5"/>
    <property type="match status" value="1"/>
</dbReference>
<dbReference type="AlphaFoldDB" id="A0A7W8Q2Q8"/>
<dbReference type="PANTHER" id="PTHR19879">
    <property type="entry name" value="TRANSCRIPTION INITIATION FACTOR TFIID"/>
    <property type="match status" value="1"/>
</dbReference>
<dbReference type="Pfam" id="PF12894">
    <property type="entry name" value="ANAPC4_WD40"/>
    <property type="match status" value="1"/>
</dbReference>
<sequence length="365" mass="38333">MNAPHVLIDLLGARWETDASVVEVVWDDSGQCAGFALGDGTLALATGVWEGGPRLKPRESGGGVEFVQAQAPPAPLARFSVHQGTCLALAADPAGGFLSGGDDGRLVHLRLDGTSALVAHEVGAWIDRVAASPVGGRSYACGRRVHWLGPKPACLMLSGSATSIAFNRAGTQLAVSHHGGVTLWAADTLRERELAWRGFHRNVAWSPDGRYLVSGMEENALHGWRLADGADIEMGGYPGQPRSLSFSADGRFLATSGGMRAVCWRFDPPGADAGPHESGIAGKTPVSVVVCHPIHPLIAVGYYSGVVLLCQPGSSDMLFVKGSGDSAVSALAWSPDGRRLALGTEAGELALVFLPDELFRFGRRR</sequence>
<evidence type="ECO:0000313" key="2">
    <source>
        <dbReference type="EMBL" id="MBB5422205.1"/>
    </source>
</evidence>
<comment type="caution">
    <text evidence="2">The sequence shown here is derived from an EMBL/GenBank/DDBJ whole genome shotgun (WGS) entry which is preliminary data.</text>
</comment>
<accession>A0A7W8Q2Q8</accession>
<feature type="domain" description="Anaphase-promoting complex subunit 4-like WD40" evidence="1">
    <location>
        <begin position="297"/>
        <end position="352"/>
    </location>
</feature>
<dbReference type="Pfam" id="PF07676">
    <property type="entry name" value="PD40"/>
    <property type="match status" value="1"/>
</dbReference>
<dbReference type="RefSeq" id="WP_184128294.1">
    <property type="nucleotide sequence ID" value="NZ_JACHDD010000001.1"/>
</dbReference>
<dbReference type="Proteomes" id="UP000592780">
    <property type="component" value="Unassembled WGS sequence"/>
</dbReference>
<proteinExistence type="predicted"/>
<name>A0A7W8Q2Q8_PARAM</name>